<evidence type="ECO:0000256" key="1">
    <source>
        <dbReference type="ARBA" id="ARBA00022490"/>
    </source>
</evidence>
<dbReference type="InterPro" id="IPR013785">
    <property type="entry name" value="Aldolase_TIM"/>
</dbReference>
<comment type="caution">
    <text evidence="4">The sequence shown here is derived from an EMBL/GenBank/DDBJ whole genome shotgun (WGS) entry which is preliminary data.</text>
</comment>
<dbReference type="PANTHER" id="PTHR30456:SF0">
    <property type="entry name" value="PYRIDOXINE 5'-PHOSPHATE SYNTHASE"/>
    <property type="match status" value="1"/>
</dbReference>
<evidence type="ECO:0000256" key="3">
    <source>
        <dbReference type="ARBA" id="ARBA00023096"/>
    </source>
</evidence>
<keyword evidence="2" id="KW-0808">Transferase</keyword>
<dbReference type="Pfam" id="PF03740">
    <property type="entry name" value="PdxJ"/>
    <property type="match status" value="1"/>
</dbReference>
<dbReference type="AlphaFoldDB" id="A0A3M2VKF9"/>
<feature type="non-terminal residue" evidence="4">
    <location>
        <position position="1"/>
    </location>
</feature>
<gene>
    <name evidence="4" type="ORF">APX70_07250</name>
</gene>
<dbReference type="EMBL" id="RBNL01004061">
    <property type="protein sequence ID" value="RML39764.1"/>
    <property type="molecule type" value="Genomic_DNA"/>
</dbReference>
<dbReference type="InterPro" id="IPR036130">
    <property type="entry name" value="Pyridoxine-5'_phos_synth"/>
</dbReference>
<dbReference type="GO" id="GO:0033856">
    <property type="term" value="F:pyridoxine 5'-phosphate synthase activity"/>
    <property type="evidence" value="ECO:0007669"/>
    <property type="project" value="InterPro"/>
</dbReference>
<dbReference type="GO" id="GO:0008615">
    <property type="term" value="P:pyridoxine biosynthetic process"/>
    <property type="evidence" value="ECO:0007669"/>
    <property type="project" value="UniProtKB-KW"/>
</dbReference>
<proteinExistence type="predicted"/>
<dbReference type="Gene3D" id="3.20.20.70">
    <property type="entry name" value="Aldolase class I"/>
    <property type="match status" value="1"/>
</dbReference>
<sequence length="74" mass="7638">EELQRVADGVAFGLAQGLIVNAGHGLHYHNVEAVAAIKGINELNIGHALVAHALFVGFKAAVAEMKALIVAAAR</sequence>
<keyword evidence="1" id="KW-0963">Cytoplasm</keyword>
<protein>
    <submittedName>
        <fullName evidence="4">Pyridoxine 5'-phosphate synthase</fullName>
    </submittedName>
</protein>
<dbReference type="GO" id="GO:0005829">
    <property type="term" value="C:cytosol"/>
    <property type="evidence" value="ECO:0007669"/>
    <property type="project" value="TreeGrafter"/>
</dbReference>
<accession>A0A3M2VKF9</accession>
<evidence type="ECO:0000313" key="5">
    <source>
        <dbReference type="Proteomes" id="UP000282378"/>
    </source>
</evidence>
<organism evidence="4 5">
    <name type="scientific">Pseudomonas syringae pv. maculicola</name>
    <dbReference type="NCBI Taxonomy" id="59511"/>
    <lineage>
        <taxon>Bacteria</taxon>
        <taxon>Pseudomonadati</taxon>
        <taxon>Pseudomonadota</taxon>
        <taxon>Gammaproteobacteria</taxon>
        <taxon>Pseudomonadales</taxon>
        <taxon>Pseudomonadaceae</taxon>
        <taxon>Pseudomonas</taxon>
    </lineage>
</organism>
<keyword evidence="3" id="KW-0664">Pyridoxine biosynthesis</keyword>
<reference evidence="4 5" key="1">
    <citation type="submission" date="2018-08" db="EMBL/GenBank/DDBJ databases">
        <title>Recombination of ecologically and evolutionarily significant loci maintains genetic cohesion in the Pseudomonas syringae species complex.</title>
        <authorList>
            <person name="Dillon M."/>
            <person name="Thakur S."/>
            <person name="Almeida R.N.D."/>
            <person name="Weir B.S."/>
            <person name="Guttman D.S."/>
        </authorList>
    </citation>
    <scope>NUCLEOTIDE SEQUENCE [LARGE SCALE GENOMIC DNA]</scope>
    <source>
        <strain evidence="4 5">88_10</strain>
    </source>
</reference>
<dbReference type="Proteomes" id="UP000282378">
    <property type="component" value="Unassembled WGS sequence"/>
</dbReference>
<evidence type="ECO:0000256" key="2">
    <source>
        <dbReference type="ARBA" id="ARBA00022679"/>
    </source>
</evidence>
<dbReference type="InterPro" id="IPR004569">
    <property type="entry name" value="PyrdxlP_synth_PdxJ"/>
</dbReference>
<name>A0A3M2VKF9_PSEYM</name>
<dbReference type="SUPFAM" id="SSF63892">
    <property type="entry name" value="Pyridoxine 5'-phosphate synthase"/>
    <property type="match status" value="1"/>
</dbReference>
<evidence type="ECO:0000313" key="4">
    <source>
        <dbReference type="EMBL" id="RML39764.1"/>
    </source>
</evidence>
<dbReference type="PANTHER" id="PTHR30456">
    <property type="entry name" value="PYRIDOXINE 5'-PHOSPHATE SYNTHASE"/>
    <property type="match status" value="1"/>
</dbReference>